<proteinExistence type="predicted"/>
<sequence length="395" mass="45828">MGKLDELLKQREDISNYLESLIEIHKDALSDGSDGSQLDTVRNHISICFSDLQKINEKLISHNGILKNEMSKLMEIRREVLELSTKEIELLKEKFNWSFDPTISSGVTHNDVTKFIFETHYRDDMNKYIELVGITNTSLARDKDEDKREKQERFYSNETSDGTADGNVLLTRDDTLKCMTYLHNASTTANKDIKALEALLKNMKKDQSFLGEEMKIQTSKIKSIKNRILNDLEKIHKRTETILREIDLKIPNQPQLKDKELYKLANEDSIDDLIQLAREKVELEIEFIDIKKDAYAQMLKEFKVESSNLKARHELWGDCLEEVISLEKKVKHEIARKGSNPVIPTDLIEIIQVSIEHLQELQILNNDKRITTLIGDEKDTLSRACQELRKQVQTR</sequence>
<dbReference type="AlphaFoldDB" id="A0A1X7R8M3"/>
<feature type="coiled-coil region" evidence="1">
    <location>
        <begin position="186"/>
        <end position="213"/>
    </location>
</feature>
<evidence type="ECO:0000256" key="1">
    <source>
        <dbReference type="SAM" id="Coils"/>
    </source>
</evidence>
<protein>
    <submittedName>
        <fullName evidence="3">Similar to Saccharomyces cerevisiae YLR431C ATG23 Peripheral membrane protein required for the cytoplasm-to-vacuole targeting (Cvt) pathway and efficient macroautophagy</fullName>
    </submittedName>
</protein>
<keyword evidence="1" id="KW-0175">Coiled coil</keyword>
<dbReference type="SMR" id="A0A1X7R8M3"/>
<dbReference type="Proteomes" id="UP000196158">
    <property type="component" value="Unassembled WGS sequence"/>
</dbReference>
<evidence type="ECO:0000313" key="4">
    <source>
        <dbReference type="Proteomes" id="UP000196158"/>
    </source>
</evidence>
<evidence type="ECO:0000256" key="2">
    <source>
        <dbReference type="SAM" id="MobiDB-lite"/>
    </source>
</evidence>
<feature type="region of interest" description="Disordered" evidence="2">
    <location>
        <begin position="141"/>
        <end position="160"/>
    </location>
</feature>
<accession>A0A1X7R8M3</accession>
<keyword evidence="4" id="KW-1185">Reference proteome</keyword>
<evidence type="ECO:0000313" key="3">
    <source>
        <dbReference type="EMBL" id="SMN21962.1"/>
    </source>
</evidence>
<dbReference type="STRING" id="1789683.A0A1X7R8M3"/>
<organism evidence="3 4">
    <name type="scientific">Maudiozyma saulgeensis</name>
    <dbReference type="NCBI Taxonomy" id="1789683"/>
    <lineage>
        <taxon>Eukaryota</taxon>
        <taxon>Fungi</taxon>
        <taxon>Dikarya</taxon>
        <taxon>Ascomycota</taxon>
        <taxon>Saccharomycotina</taxon>
        <taxon>Saccharomycetes</taxon>
        <taxon>Saccharomycetales</taxon>
        <taxon>Saccharomycetaceae</taxon>
        <taxon>Maudiozyma</taxon>
    </lineage>
</organism>
<dbReference type="EMBL" id="FXLY01000009">
    <property type="protein sequence ID" value="SMN21962.1"/>
    <property type="molecule type" value="Genomic_DNA"/>
</dbReference>
<reference evidence="3 4" key="1">
    <citation type="submission" date="2017-04" db="EMBL/GenBank/DDBJ databases">
        <authorList>
            <person name="Afonso C.L."/>
            <person name="Miller P.J."/>
            <person name="Scott M.A."/>
            <person name="Spackman E."/>
            <person name="Goraichik I."/>
            <person name="Dimitrov K.M."/>
            <person name="Suarez D.L."/>
            <person name="Swayne D.E."/>
        </authorList>
    </citation>
    <scope>NUCLEOTIDE SEQUENCE [LARGE SCALE GENOMIC DNA]</scope>
</reference>
<feature type="compositionally biased region" description="Basic and acidic residues" evidence="2">
    <location>
        <begin position="141"/>
        <end position="155"/>
    </location>
</feature>
<name>A0A1X7R8M3_9SACH</name>
<gene>
    <name evidence="3" type="ORF">KASA_0J03157G</name>
</gene>
<dbReference type="OrthoDB" id="4066450at2759"/>